<dbReference type="PROSITE" id="PS00623">
    <property type="entry name" value="GMC_OXRED_1"/>
    <property type="match status" value="1"/>
</dbReference>
<dbReference type="InterPro" id="IPR007867">
    <property type="entry name" value="GMC_OxRtase_C"/>
</dbReference>
<dbReference type="InterPro" id="IPR012132">
    <property type="entry name" value="GMC_OxRdtase"/>
</dbReference>
<dbReference type="Pfam" id="PF00732">
    <property type="entry name" value="GMC_oxred_N"/>
    <property type="match status" value="1"/>
</dbReference>
<comment type="caution">
    <text evidence="8">The sequence shown here is derived from an EMBL/GenBank/DDBJ whole genome shotgun (WGS) entry which is preliminary data.</text>
</comment>
<proteinExistence type="inferred from homology"/>
<dbReference type="EMBL" id="JAUJDW010000124">
    <property type="protein sequence ID" value="KAK0637535.1"/>
    <property type="molecule type" value="Genomic_DNA"/>
</dbReference>
<dbReference type="SUPFAM" id="SSF54373">
    <property type="entry name" value="FAD-linked reductases, C-terminal domain"/>
    <property type="match status" value="1"/>
</dbReference>
<evidence type="ECO:0000256" key="5">
    <source>
        <dbReference type="PIRSR" id="PIRSR000137-2"/>
    </source>
</evidence>
<name>A0AA40CGM3_9PEZI</name>
<evidence type="ECO:0000256" key="1">
    <source>
        <dbReference type="ARBA" id="ARBA00001974"/>
    </source>
</evidence>
<dbReference type="InterPro" id="IPR036188">
    <property type="entry name" value="FAD/NAD-bd_sf"/>
</dbReference>
<evidence type="ECO:0000256" key="2">
    <source>
        <dbReference type="ARBA" id="ARBA00010790"/>
    </source>
</evidence>
<evidence type="ECO:0000256" key="3">
    <source>
        <dbReference type="ARBA" id="ARBA00022630"/>
    </source>
</evidence>
<evidence type="ECO:0000256" key="4">
    <source>
        <dbReference type="ARBA" id="ARBA00022827"/>
    </source>
</evidence>
<dbReference type="PROSITE" id="PS51257">
    <property type="entry name" value="PROKAR_LIPOPROTEIN"/>
    <property type="match status" value="1"/>
</dbReference>
<dbReference type="PANTHER" id="PTHR11552">
    <property type="entry name" value="GLUCOSE-METHANOL-CHOLINE GMC OXIDOREDUCTASE"/>
    <property type="match status" value="1"/>
</dbReference>
<gene>
    <name evidence="8" type="primary">patE_3</name>
    <name evidence="8" type="ORF">DIS24_g10722</name>
</gene>
<keyword evidence="9" id="KW-1185">Reference proteome</keyword>
<dbReference type="AlphaFoldDB" id="A0AA40CGM3"/>
<dbReference type="PIRSF" id="PIRSF000137">
    <property type="entry name" value="Alcohol_oxidase"/>
    <property type="match status" value="1"/>
</dbReference>
<dbReference type="Gene3D" id="3.30.560.10">
    <property type="entry name" value="Glucose Oxidase, domain 3"/>
    <property type="match status" value="1"/>
</dbReference>
<dbReference type="PANTHER" id="PTHR11552:SF147">
    <property type="entry name" value="CHOLINE DEHYDROGENASE, MITOCHONDRIAL"/>
    <property type="match status" value="1"/>
</dbReference>
<evidence type="ECO:0000313" key="8">
    <source>
        <dbReference type="EMBL" id="KAK0637535.1"/>
    </source>
</evidence>
<dbReference type="Pfam" id="PF05199">
    <property type="entry name" value="GMC_oxred_C"/>
    <property type="match status" value="1"/>
</dbReference>
<comment type="cofactor">
    <cofactor evidence="1 5">
        <name>FAD</name>
        <dbReference type="ChEBI" id="CHEBI:57692"/>
    </cofactor>
</comment>
<accession>A0AA40CGM3</accession>
<evidence type="ECO:0000256" key="6">
    <source>
        <dbReference type="RuleBase" id="RU003968"/>
    </source>
</evidence>
<dbReference type="GO" id="GO:0050660">
    <property type="term" value="F:flavin adenine dinucleotide binding"/>
    <property type="evidence" value="ECO:0007669"/>
    <property type="project" value="InterPro"/>
</dbReference>
<organism evidence="8 9">
    <name type="scientific">Lasiodiplodia hormozganensis</name>
    <dbReference type="NCBI Taxonomy" id="869390"/>
    <lineage>
        <taxon>Eukaryota</taxon>
        <taxon>Fungi</taxon>
        <taxon>Dikarya</taxon>
        <taxon>Ascomycota</taxon>
        <taxon>Pezizomycotina</taxon>
        <taxon>Dothideomycetes</taxon>
        <taxon>Dothideomycetes incertae sedis</taxon>
        <taxon>Botryosphaeriales</taxon>
        <taxon>Botryosphaeriaceae</taxon>
        <taxon>Lasiodiplodia</taxon>
    </lineage>
</organism>
<comment type="similarity">
    <text evidence="2 6">Belongs to the GMC oxidoreductase family.</text>
</comment>
<reference evidence="8" key="1">
    <citation type="submission" date="2023-06" db="EMBL/GenBank/DDBJ databases">
        <title>Multi-omics analyses reveal the molecular pathogenesis toolkit of Lasiodiplodia hormozganensis, a cross-kingdom pathogen.</title>
        <authorList>
            <person name="Felix C."/>
            <person name="Meneses R."/>
            <person name="Goncalves M.F.M."/>
            <person name="Tilleman L."/>
            <person name="Duarte A.S."/>
            <person name="Jorrin-Novo J.V."/>
            <person name="Van De Peer Y."/>
            <person name="Deforce D."/>
            <person name="Van Nieuwerburgh F."/>
            <person name="Esteves A.C."/>
            <person name="Alves A."/>
        </authorList>
    </citation>
    <scope>NUCLEOTIDE SEQUENCE</scope>
    <source>
        <strain evidence="8">CBS 339.90</strain>
    </source>
</reference>
<feature type="domain" description="Glucose-methanol-choline oxidoreductase N-terminal" evidence="7">
    <location>
        <begin position="91"/>
        <end position="114"/>
    </location>
</feature>
<sequence>MSHVRNIPKEFDFIVVGGGTAGCVVAGRLAENPKVSVLVIEAGVDNPKDNEAITTPARAFELRGSPWDWAYKTTMIDRPEYTRVEKPNTRGKVLGGSSCLNYYTWIRGSKATFDEWANYGGDEWTWDTCKEYFDKPATFHDDDKQFPEYLKHIGTNGPLHVSPVELVSESAPFRDALKKAWVSKGEKLNDEIYDGEMHGLATAVSSIYKGVRSSSWVFLEGKENVTVLSQTNSKRLIIEGDKVVGVEVITPDGNDLSLHAKHEVIVSSGVYESPKLLMLSGIGPAKELAAFGIETVVDSPHVGQNLLDHPILSHVFKLKDGYGLDNHLLRAGAEKDGAVAAYRRDRTGPLSSGLLELIGLPRIDERLKKQKEYVEYLEQNGGVDPFGPGGQPHFEVDFVPMFCDAFQWHFPTPPQGDYFTVIVDLLRPLSQNGTVTLNSADPLDQAKININFFSNKLDLIALREGVRFIDDIVMNGEGMKDIIEGDYPWPMPRTSDEAMIKMILERSQTGFHPCGTTRLSKSIEQGVVDGKLRVHGMKNLRVIDASVIPVIPDCRIQNAVYMIAEKGSDIIKAAYPELY</sequence>
<evidence type="ECO:0000313" key="9">
    <source>
        <dbReference type="Proteomes" id="UP001175001"/>
    </source>
</evidence>
<protein>
    <submittedName>
        <fullName evidence="8">Dehydrogenase patE</fullName>
    </submittedName>
</protein>
<keyword evidence="3 6" id="KW-0285">Flavoprotein</keyword>
<dbReference type="SUPFAM" id="SSF51905">
    <property type="entry name" value="FAD/NAD(P)-binding domain"/>
    <property type="match status" value="1"/>
</dbReference>
<dbReference type="Proteomes" id="UP001175001">
    <property type="component" value="Unassembled WGS sequence"/>
</dbReference>
<dbReference type="InterPro" id="IPR000172">
    <property type="entry name" value="GMC_OxRdtase_N"/>
</dbReference>
<feature type="binding site" evidence="5">
    <location>
        <position position="93"/>
    </location>
    <ligand>
        <name>FAD</name>
        <dbReference type="ChEBI" id="CHEBI:57692"/>
    </ligand>
</feature>
<evidence type="ECO:0000259" key="7">
    <source>
        <dbReference type="PROSITE" id="PS00623"/>
    </source>
</evidence>
<keyword evidence="4 5" id="KW-0274">FAD</keyword>
<dbReference type="Gene3D" id="3.50.50.60">
    <property type="entry name" value="FAD/NAD(P)-binding domain"/>
    <property type="match status" value="1"/>
</dbReference>
<dbReference type="GO" id="GO:0016614">
    <property type="term" value="F:oxidoreductase activity, acting on CH-OH group of donors"/>
    <property type="evidence" value="ECO:0007669"/>
    <property type="project" value="InterPro"/>
</dbReference>